<proteinExistence type="inferred from homology"/>
<sequence length="156" mass="17647">MEKEERYKELIQQAAALFSEEDDLIARMANLSALLYMHLPHVNWAGFYRNIHDKLILGPFQGKPACNPILFGKGVCGTCAITKKVQCVQNVHEFPGHIACDADSKSEIVLPIIEKDTLLGVLDIDSDRYGNFDETDIIYLTQLLDIIFHHNTCENK</sequence>
<comment type="similarity">
    <text evidence="1">Belongs to the free Met sulfoxide reductase family.</text>
</comment>
<gene>
    <name evidence="3" type="ORF">LQE99_04850</name>
</gene>
<dbReference type="RefSeq" id="WP_117455737.1">
    <property type="nucleotide sequence ID" value="NZ_JAKVPQ010000002.1"/>
</dbReference>
<dbReference type="InterPro" id="IPR003018">
    <property type="entry name" value="GAF"/>
</dbReference>
<name>A0ABS9R4A1_9FIRM</name>
<dbReference type="Proteomes" id="UP001202402">
    <property type="component" value="Unassembled WGS sequence"/>
</dbReference>
<dbReference type="SUPFAM" id="SSF55781">
    <property type="entry name" value="GAF domain-like"/>
    <property type="match status" value="1"/>
</dbReference>
<evidence type="ECO:0000259" key="2">
    <source>
        <dbReference type="Pfam" id="PF13185"/>
    </source>
</evidence>
<dbReference type="Pfam" id="PF13185">
    <property type="entry name" value="GAF_2"/>
    <property type="match status" value="1"/>
</dbReference>
<protein>
    <submittedName>
        <fullName evidence="3">GAF domain-containing protein</fullName>
    </submittedName>
</protein>
<accession>A0ABS9R4A1</accession>
<reference evidence="3 4" key="1">
    <citation type="submission" date="2022-02" db="EMBL/GenBank/DDBJ databases">
        <title>Genome of Erysipelotrichaceae sp. nov. NSJ-176 isolated from human feces.</title>
        <authorList>
            <person name="Abdugheni R."/>
        </authorList>
    </citation>
    <scope>NUCLEOTIDE SEQUENCE [LARGE SCALE GENOMIC DNA]</scope>
    <source>
        <strain evidence="3 4">NSJ-176</strain>
    </source>
</reference>
<evidence type="ECO:0000256" key="1">
    <source>
        <dbReference type="ARBA" id="ARBA00038454"/>
    </source>
</evidence>
<evidence type="ECO:0000313" key="4">
    <source>
        <dbReference type="Proteomes" id="UP001202402"/>
    </source>
</evidence>
<dbReference type="PANTHER" id="PTHR21021">
    <property type="entry name" value="GAF/PUTATIVE CYTOSKELETAL PROTEIN"/>
    <property type="match status" value="1"/>
</dbReference>
<evidence type="ECO:0000313" key="3">
    <source>
        <dbReference type="EMBL" id="MCH4284464.1"/>
    </source>
</evidence>
<feature type="domain" description="GAF" evidence="2">
    <location>
        <begin position="63"/>
        <end position="145"/>
    </location>
</feature>
<dbReference type="InterPro" id="IPR051330">
    <property type="entry name" value="Phosphatase_reg/MetRdx"/>
</dbReference>
<organism evidence="3 4">
    <name type="scientific">Amedibacillus hominis</name>
    <dbReference type="NCBI Taxonomy" id="2897776"/>
    <lineage>
        <taxon>Bacteria</taxon>
        <taxon>Bacillati</taxon>
        <taxon>Bacillota</taxon>
        <taxon>Erysipelotrichia</taxon>
        <taxon>Erysipelotrichales</taxon>
        <taxon>Erysipelotrichaceae</taxon>
        <taxon>Amedibacillus</taxon>
    </lineage>
</organism>
<dbReference type="Gene3D" id="3.30.450.40">
    <property type="match status" value="1"/>
</dbReference>
<dbReference type="EMBL" id="JAKVPQ010000002">
    <property type="protein sequence ID" value="MCH4284464.1"/>
    <property type="molecule type" value="Genomic_DNA"/>
</dbReference>
<dbReference type="PANTHER" id="PTHR21021:SF15">
    <property type="entry name" value="FREE METHIONINE-R-SULFOXIDE REDUCTASE"/>
    <property type="match status" value="1"/>
</dbReference>
<comment type="caution">
    <text evidence="3">The sequence shown here is derived from an EMBL/GenBank/DDBJ whole genome shotgun (WGS) entry which is preliminary data.</text>
</comment>
<keyword evidence="4" id="KW-1185">Reference proteome</keyword>
<dbReference type="InterPro" id="IPR029016">
    <property type="entry name" value="GAF-like_dom_sf"/>
</dbReference>